<feature type="region of interest" description="Disordered" evidence="1">
    <location>
        <begin position="209"/>
        <end position="235"/>
    </location>
</feature>
<dbReference type="Proteomes" id="UP000612585">
    <property type="component" value="Unassembled WGS sequence"/>
</dbReference>
<dbReference type="EMBL" id="BOPG01000024">
    <property type="protein sequence ID" value="GIJ56237.1"/>
    <property type="molecule type" value="Genomic_DNA"/>
</dbReference>
<dbReference type="InterPro" id="IPR022492">
    <property type="entry name" value="Phosphomutase_MSMEG4193_put"/>
</dbReference>
<dbReference type="InterPro" id="IPR029033">
    <property type="entry name" value="His_PPase_superfam"/>
</dbReference>
<dbReference type="Pfam" id="PF00300">
    <property type="entry name" value="His_Phos_1"/>
    <property type="match status" value="1"/>
</dbReference>
<dbReference type="InterPro" id="IPR013078">
    <property type="entry name" value="His_Pase_superF_clade-1"/>
</dbReference>
<protein>
    <submittedName>
        <fullName evidence="2">Phosphoglycerate mutase</fullName>
    </submittedName>
</protein>
<dbReference type="AlphaFoldDB" id="A0A8J3Z3V6"/>
<dbReference type="PANTHER" id="PTHR48100">
    <property type="entry name" value="BROAD-SPECIFICITY PHOSPHATASE YOR283W-RELATED"/>
    <property type="match status" value="1"/>
</dbReference>
<feature type="compositionally biased region" description="Gly residues" evidence="1">
    <location>
        <begin position="226"/>
        <end position="235"/>
    </location>
</feature>
<keyword evidence="3" id="KW-1185">Reference proteome</keyword>
<accession>A0A8J3Z3V6</accession>
<dbReference type="InterPro" id="IPR050275">
    <property type="entry name" value="PGM_Phosphatase"/>
</dbReference>
<dbReference type="CDD" id="cd07067">
    <property type="entry name" value="HP_PGM_like"/>
    <property type="match status" value="1"/>
</dbReference>
<evidence type="ECO:0000256" key="1">
    <source>
        <dbReference type="SAM" id="MobiDB-lite"/>
    </source>
</evidence>
<dbReference type="GO" id="GO:0016791">
    <property type="term" value="F:phosphatase activity"/>
    <property type="evidence" value="ECO:0007669"/>
    <property type="project" value="TreeGrafter"/>
</dbReference>
<gene>
    <name evidence="2" type="ORF">Vau01_037530</name>
</gene>
<dbReference type="Gene3D" id="3.40.50.1240">
    <property type="entry name" value="Phosphoglycerate mutase-like"/>
    <property type="match status" value="1"/>
</dbReference>
<dbReference type="GO" id="GO:0005737">
    <property type="term" value="C:cytoplasm"/>
    <property type="evidence" value="ECO:0007669"/>
    <property type="project" value="TreeGrafter"/>
</dbReference>
<dbReference type="SMART" id="SM00855">
    <property type="entry name" value="PGAM"/>
    <property type="match status" value="1"/>
</dbReference>
<organism evidence="2 3">
    <name type="scientific">Virgisporangium aurantiacum</name>
    <dbReference type="NCBI Taxonomy" id="175570"/>
    <lineage>
        <taxon>Bacteria</taxon>
        <taxon>Bacillati</taxon>
        <taxon>Actinomycetota</taxon>
        <taxon>Actinomycetes</taxon>
        <taxon>Micromonosporales</taxon>
        <taxon>Micromonosporaceae</taxon>
        <taxon>Virgisporangium</taxon>
    </lineage>
</organism>
<dbReference type="SUPFAM" id="SSF53254">
    <property type="entry name" value="Phosphoglycerate mutase-like"/>
    <property type="match status" value="1"/>
</dbReference>
<name>A0A8J3Z3V6_9ACTN</name>
<dbReference type="NCBIfam" id="TIGR03848">
    <property type="entry name" value="MSMEG_4193"/>
    <property type="match status" value="1"/>
</dbReference>
<reference evidence="2" key="1">
    <citation type="submission" date="2021-01" db="EMBL/GenBank/DDBJ databases">
        <title>Whole genome shotgun sequence of Virgisporangium aurantiacum NBRC 16421.</title>
        <authorList>
            <person name="Komaki H."/>
            <person name="Tamura T."/>
        </authorList>
    </citation>
    <scope>NUCLEOTIDE SEQUENCE</scope>
    <source>
        <strain evidence="2">NBRC 16421</strain>
    </source>
</reference>
<dbReference type="RefSeq" id="WP_203994225.1">
    <property type="nucleotide sequence ID" value="NZ_BOPG01000024.1"/>
</dbReference>
<evidence type="ECO:0000313" key="3">
    <source>
        <dbReference type="Proteomes" id="UP000612585"/>
    </source>
</evidence>
<sequence length="235" mass="24367">MATVLLLRHGRTTSNAAGTLAGRQPVELDDVGRGQARAAGERLAGIPLAAVVTSPLIRCRQTVAEALPAVNPAVDERFTECGYGDWTGKELAKLAKDPLWKVVQAHPSAVTFPGGESMSAMSARAVAAVREWDATVTAERGPDAIWLACSHGDVIKAIVADALGLHLDQFQRIVADPASVTAIRYTSTRPFVVRLNDSGADLASLVPPKKTRRGRAKAAADSDAAVGGGAGAGSV</sequence>
<evidence type="ECO:0000313" key="2">
    <source>
        <dbReference type="EMBL" id="GIJ56237.1"/>
    </source>
</evidence>
<comment type="caution">
    <text evidence="2">The sequence shown here is derived from an EMBL/GenBank/DDBJ whole genome shotgun (WGS) entry which is preliminary data.</text>
</comment>
<proteinExistence type="predicted"/>
<dbReference type="PANTHER" id="PTHR48100:SF2">
    <property type="entry name" value="CONSERVED PROTEIN"/>
    <property type="match status" value="1"/>
</dbReference>